<proteinExistence type="predicted"/>
<evidence type="ECO:0000313" key="3">
    <source>
        <dbReference type="Proteomes" id="UP000249123"/>
    </source>
</evidence>
<sequence length="345" mass="36931">MSFELGEAIRRCGLETGARRAVLDALACYTDADTGLARVSRVSIAVHAGVNERTVQRVLKELCGDAELQGLVRMVRESSGRGNPAVYRVDIARLEPLADAIKSAGRRVFAGVGKAMADWGLIGRKATPENIRAAFSCLMRLLREEGQENACRVVESLRGTFEEALQRSVDVAIIGTPLEGKMGGDRPVDKSAKGGQDVSLSGGQKGDISSRKGDISSRPYNKDSSPSGITPFARDAREACGKILAAQAVGQGELVFCTEGLLASATLNREERLQLIRDLQGRIVRVSPDGILAIRVRDDADAEAMADRWLEALVRWATEVGLSGVVFDAAFAPEGGPAPMPKRED</sequence>
<dbReference type="AlphaFoldDB" id="A0A8B2PJA4"/>
<protein>
    <submittedName>
        <fullName evidence="2">Uncharacterized protein</fullName>
    </submittedName>
</protein>
<feature type="region of interest" description="Disordered" evidence="1">
    <location>
        <begin position="178"/>
        <end position="231"/>
    </location>
</feature>
<dbReference type="Proteomes" id="UP000249123">
    <property type="component" value="Unassembled WGS sequence"/>
</dbReference>
<comment type="caution">
    <text evidence="2">The sequence shown here is derived from an EMBL/GenBank/DDBJ whole genome shotgun (WGS) entry which is preliminary data.</text>
</comment>
<gene>
    <name evidence="2" type="ORF">HY3_05715</name>
</gene>
<organism evidence="2 3">
    <name type="scientific">Hyphomonas pacifica</name>
    <dbReference type="NCBI Taxonomy" id="1280941"/>
    <lineage>
        <taxon>Bacteria</taxon>
        <taxon>Pseudomonadati</taxon>
        <taxon>Pseudomonadota</taxon>
        <taxon>Alphaproteobacteria</taxon>
        <taxon>Hyphomonadales</taxon>
        <taxon>Hyphomonadaceae</taxon>
        <taxon>Hyphomonas</taxon>
    </lineage>
</organism>
<accession>A0A8B2PJA4</accession>
<evidence type="ECO:0000256" key="1">
    <source>
        <dbReference type="SAM" id="MobiDB-lite"/>
    </source>
</evidence>
<feature type="compositionally biased region" description="Polar residues" evidence="1">
    <location>
        <begin position="218"/>
        <end position="228"/>
    </location>
</feature>
<dbReference type="EMBL" id="AWFB01000078">
    <property type="protein sequence ID" value="RAN30647.1"/>
    <property type="molecule type" value="Genomic_DNA"/>
</dbReference>
<feature type="compositionally biased region" description="Basic and acidic residues" evidence="1">
    <location>
        <begin position="182"/>
        <end position="192"/>
    </location>
</feature>
<dbReference type="RefSeq" id="WP_112063401.1">
    <property type="nucleotide sequence ID" value="NZ_AWFB01000078.1"/>
</dbReference>
<name>A0A8B2PJA4_9PROT</name>
<evidence type="ECO:0000313" key="2">
    <source>
        <dbReference type="EMBL" id="RAN30647.1"/>
    </source>
</evidence>
<reference evidence="2 3" key="1">
    <citation type="submission" date="2013-04" db="EMBL/GenBank/DDBJ databases">
        <title>Hyphomonas sp. T24B3 Genome Sequencing.</title>
        <authorList>
            <person name="Lai Q."/>
            <person name="Shao Z."/>
        </authorList>
    </citation>
    <scope>NUCLEOTIDE SEQUENCE [LARGE SCALE GENOMIC DNA]</scope>
    <source>
        <strain evidence="2 3">T24B3</strain>
    </source>
</reference>
<keyword evidence="3" id="KW-1185">Reference proteome</keyword>